<proteinExistence type="predicted"/>
<gene>
    <name evidence="1" type="ORF">HINF_LOCUS15704</name>
    <name evidence="2" type="ORF">HINF_LOCUS3516</name>
</gene>
<keyword evidence="3" id="KW-1185">Reference proteome</keyword>
<dbReference type="EMBL" id="CATOUU010000386">
    <property type="protein sequence ID" value="CAI9928059.1"/>
    <property type="molecule type" value="Genomic_DNA"/>
</dbReference>
<reference evidence="2 3" key="2">
    <citation type="submission" date="2024-07" db="EMBL/GenBank/DDBJ databases">
        <authorList>
            <person name="Akdeniz Z."/>
        </authorList>
    </citation>
    <scope>NUCLEOTIDE SEQUENCE [LARGE SCALE GENOMIC DNA]</scope>
</reference>
<sequence length="156" mass="17694">MRSSSTKTAFGVVQNISGQSKQIANIIFLQSSNVKSAHISIYYLKFNNSLRILSNSNYCALLNIYLCGRRHFLILNISSSGLLIYQSPVNEQDQSQSISNYNQIACQGLYCNCPIELIKVSEAGRKSCDLECSHPIWSVQYIFRVKILFKQKSERI</sequence>
<dbReference type="EMBL" id="CAXDID020000006">
    <property type="protein sequence ID" value="CAL5975806.1"/>
    <property type="molecule type" value="Genomic_DNA"/>
</dbReference>
<evidence type="ECO:0000313" key="1">
    <source>
        <dbReference type="EMBL" id="CAI9928059.1"/>
    </source>
</evidence>
<dbReference type="Proteomes" id="UP001642409">
    <property type="component" value="Unassembled WGS sequence"/>
</dbReference>
<accession>A0AA86TT67</accession>
<dbReference type="AlphaFoldDB" id="A0AA86TT67"/>
<reference evidence="1" key="1">
    <citation type="submission" date="2023-06" db="EMBL/GenBank/DDBJ databases">
        <authorList>
            <person name="Kurt Z."/>
        </authorList>
    </citation>
    <scope>NUCLEOTIDE SEQUENCE</scope>
</reference>
<name>A0AA86TT67_9EUKA</name>
<evidence type="ECO:0000313" key="3">
    <source>
        <dbReference type="Proteomes" id="UP001642409"/>
    </source>
</evidence>
<organism evidence="1">
    <name type="scientific">Hexamita inflata</name>
    <dbReference type="NCBI Taxonomy" id="28002"/>
    <lineage>
        <taxon>Eukaryota</taxon>
        <taxon>Metamonada</taxon>
        <taxon>Diplomonadida</taxon>
        <taxon>Hexamitidae</taxon>
        <taxon>Hexamitinae</taxon>
        <taxon>Hexamita</taxon>
    </lineage>
</organism>
<comment type="caution">
    <text evidence="1">The sequence shown here is derived from an EMBL/GenBank/DDBJ whole genome shotgun (WGS) entry which is preliminary data.</text>
</comment>
<evidence type="ECO:0000313" key="2">
    <source>
        <dbReference type="EMBL" id="CAL5975806.1"/>
    </source>
</evidence>
<protein>
    <submittedName>
        <fullName evidence="2">Hypothetical_protein</fullName>
    </submittedName>
</protein>